<name>A0A382PGJ4_9ZZZZ</name>
<dbReference type="EMBL" id="UINC01107267">
    <property type="protein sequence ID" value="SVC72504.1"/>
    <property type="molecule type" value="Genomic_DNA"/>
</dbReference>
<dbReference type="AlphaFoldDB" id="A0A382PGJ4"/>
<evidence type="ECO:0000313" key="2">
    <source>
        <dbReference type="EMBL" id="SVC72504.1"/>
    </source>
</evidence>
<keyword evidence="1" id="KW-1133">Transmembrane helix</keyword>
<accession>A0A382PGJ4</accession>
<proteinExistence type="predicted"/>
<organism evidence="2">
    <name type="scientific">marine metagenome</name>
    <dbReference type="NCBI Taxonomy" id="408172"/>
    <lineage>
        <taxon>unclassified sequences</taxon>
        <taxon>metagenomes</taxon>
        <taxon>ecological metagenomes</taxon>
    </lineage>
</organism>
<sequence length="145" mass="16816">MNEDLINVSIIYFLDYNYFIHRAMRIFLFFSFILIQSGCTSIEVAKEVTKASKSIKESVNKIINIEKKTKETKDNKEIEDNDESSAAINDSIEKERKILEIEKKKEKKLVKEQKKIIKINFIGKTLNEIKSSLGEPQLIRIDGNT</sequence>
<keyword evidence="1" id="KW-0812">Transmembrane</keyword>
<reference evidence="2" key="1">
    <citation type="submission" date="2018-05" db="EMBL/GenBank/DDBJ databases">
        <authorList>
            <person name="Lanie J.A."/>
            <person name="Ng W.-L."/>
            <person name="Kazmierczak K.M."/>
            <person name="Andrzejewski T.M."/>
            <person name="Davidsen T.M."/>
            <person name="Wayne K.J."/>
            <person name="Tettelin H."/>
            <person name="Glass J.I."/>
            <person name="Rusch D."/>
            <person name="Podicherti R."/>
            <person name="Tsui H.-C.T."/>
            <person name="Winkler M.E."/>
        </authorList>
    </citation>
    <scope>NUCLEOTIDE SEQUENCE</scope>
</reference>
<feature type="transmembrane region" description="Helical" evidence="1">
    <location>
        <begin position="26"/>
        <end position="45"/>
    </location>
</feature>
<evidence type="ECO:0000256" key="1">
    <source>
        <dbReference type="SAM" id="Phobius"/>
    </source>
</evidence>
<feature type="non-terminal residue" evidence="2">
    <location>
        <position position="145"/>
    </location>
</feature>
<keyword evidence="1" id="KW-0472">Membrane</keyword>
<protein>
    <submittedName>
        <fullName evidence="2">Uncharacterized protein</fullName>
    </submittedName>
</protein>
<gene>
    <name evidence="2" type="ORF">METZ01_LOCUS325358</name>
</gene>